<name>A0ABD4TBH6_9CYAN</name>
<protein>
    <submittedName>
        <fullName evidence="1">DUF29 domain-containing protein</fullName>
    </submittedName>
</protein>
<gene>
    <name evidence="1" type="ORF">QQ91_0020785</name>
</gene>
<comment type="caution">
    <text evidence="1">The sequence shown here is derived from an EMBL/GenBank/DDBJ whole genome shotgun (WGS) entry which is preliminary data.</text>
</comment>
<keyword evidence="2" id="KW-1185">Reference proteome</keyword>
<evidence type="ECO:0000313" key="2">
    <source>
        <dbReference type="Proteomes" id="UP000031561"/>
    </source>
</evidence>
<dbReference type="PANTHER" id="PTHR34235">
    <property type="entry name" value="SLR1203 PROTEIN-RELATED"/>
    <property type="match status" value="1"/>
</dbReference>
<dbReference type="Gene3D" id="1.20.1220.20">
    <property type="entry name" value="Uncharcterised protein PF01724"/>
    <property type="match status" value="1"/>
</dbReference>
<keyword evidence="1" id="KW-0614">Plasmid</keyword>
<sequence length="152" mass="18269">MKFSAYDRDYHQWLEAQIRAIQTAQFHQLDTHHLIEELKAVAKRDKRDLGFHLKRMLYYQLRWQCHPERRKFPRLRPGPRYGIWHSTIQDSREHIRRILADSPSLRDHLEAILAQEYAQARLDVAQTEGVRPAIFPRTCKWSLQDLLAEDQD</sequence>
<dbReference type="AlphaFoldDB" id="A0ABD4TBH6"/>
<dbReference type="EMBL" id="JTHE03000117">
    <property type="protein sequence ID" value="MCM1985255.1"/>
    <property type="molecule type" value="Genomic_DNA"/>
</dbReference>
<organism evidence="1 2">
    <name type="scientific">Lyngbya confervoides BDU141951</name>
    <dbReference type="NCBI Taxonomy" id="1574623"/>
    <lineage>
        <taxon>Bacteria</taxon>
        <taxon>Bacillati</taxon>
        <taxon>Cyanobacteriota</taxon>
        <taxon>Cyanophyceae</taxon>
        <taxon>Oscillatoriophycideae</taxon>
        <taxon>Oscillatoriales</taxon>
        <taxon>Microcoleaceae</taxon>
        <taxon>Lyngbya</taxon>
    </lineage>
</organism>
<proteinExistence type="predicted"/>
<dbReference type="RefSeq" id="WP_166283610.1">
    <property type="nucleotide sequence ID" value="NZ_JTHE03000117.1"/>
</dbReference>
<reference evidence="1 2" key="1">
    <citation type="journal article" date="2015" name="Genome Announc.">
        <title>Draft Genome Sequence of Filamentous Marine Cyanobacterium Lyngbya confervoides Strain BDU141951.</title>
        <authorList>
            <person name="Chandrababunaidu M.M."/>
            <person name="Sen D."/>
            <person name="Tripathy S."/>
        </authorList>
    </citation>
    <scope>NUCLEOTIDE SEQUENCE [LARGE SCALE GENOMIC DNA]</scope>
    <source>
        <strain evidence="1 2">BDU141951</strain>
    </source>
</reference>
<evidence type="ECO:0000313" key="1">
    <source>
        <dbReference type="EMBL" id="MCM1985255.1"/>
    </source>
</evidence>
<dbReference type="InterPro" id="IPR002636">
    <property type="entry name" value="DUF29"/>
</dbReference>
<geneLocation type="plasmid" evidence="1">
    <name>unnamed8</name>
</geneLocation>
<dbReference type="Pfam" id="PF01724">
    <property type="entry name" value="DUF29"/>
    <property type="match status" value="1"/>
</dbReference>
<dbReference type="PANTHER" id="PTHR34235:SF1">
    <property type="entry name" value="SLR0416 PROTEIN"/>
    <property type="match status" value="1"/>
</dbReference>
<accession>A0ABD4TBH6</accession>
<dbReference type="Proteomes" id="UP000031561">
    <property type="component" value="Unassembled WGS sequence"/>
</dbReference>